<accession>A0A3P7Y7A6</accession>
<protein>
    <submittedName>
        <fullName evidence="3">Sushi domain-containing protein</fullName>
    </submittedName>
</protein>
<sequence>MFSECIGKDGSLMAQGLGYKADCKSLQDTDTYAIFHSSGTDSHPDGSVALMMCKFLEVNEQTDKFMTCDKGNWIPHPSTFPECPKATTCDLTELQISKKLLYHTGGTLGQNKVDNGQSVHGYCSVAGQDRITYFCRNGKWVARDSCDDYVSPTGTI</sequence>
<evidence type="ECO:0000313" key="2">
    <source>
        <dbReference type="Proteomes" id="UP000050761"/>
    </source>
</evidence>
<accession>A0A183FDI6</accession>
<evidence type="ECO:0000313" key="3">
    <source>
        <dbReference type="WBParaSite" id="HPBE_0000431201-mRNA-1"/>
    </source>
</evidence>
<gene>
    <name evidence="1" type="ORF">HPBE_LOCUS4313</name>
</gene>
<name>A0A183FDI6_HELPZ</name>
<dbReference type="EMBL" id="UZAH01025297">
    <property type="protein sequence ID" value="VDO60813.1"/>
    <property type="molecule type" value="Genomic_DNA"/>
</dbReference>
<organism evidence="2 3">
    <name type="scientific">Heligmosomoides polygyrus</name>
    <name type="common">Parasitic roundworm</name>
    <dbReference type="NCBI Taxonomy" id="6339"/>
    <lineage>
        <taxon>Eukaryota</taxon>
        <taxon>Metazoa</taxon>
        <taxon>Ecdysozoa</taxon>
        <taxon>Nematoda</taxon>
        <taxon>Chromadorea</taxon>
        <taxon>Rhabditida</taxon>
        <taxon>Rhabditina</taxon>
        <taxon>Rhabditomorpha</taxon>
        <taxon>Strongyloidea</taxon>
        <taxon>Heligmosomidae</taxon>
        <taxon>Heligmosomoides</taxon>
    </lineage>
</organism>
<proteinExistence type="predicted"/>
<keyword evidence="2" id="KW-1185">Reference proteome</keyword>
<dbReference type="Proteomes" id="UP000050761">
    <property type="component" value="Unassembled WGS sequence"/>
</dbReference>
<dbReference type="AlphaFoldDB" id="A0A183FDI6"/>
<reference evidence="3" key="2">
    <citation type="submission" date="2019-09" db="UniProtKB">
        <authorList>
            <consortium name="WormBaseParasite"/>
        </authorList>
    </citation>
    <scope>IDENTIFICATION</scope>
</reference>
<reference evidence="1 2" key="1">
    <citation type="submission" date="2018-11" db="EMBL/GenBank/DDBJ databases">
        <authorList>
            <consortium name="Pathogen Informatics"/>
        </authorList>
    </citation>
    <scope>NUCLEOTIDE SEQUENCE [LARGE SCALE GENOMIC DNA]</scope>
</reference>
<dbReference type="WBParaSite" id="HPBE_0000431201-mRNA-1">
    <property type="protein sequence ID" value="HPBE_0000431201-mRNA-1"/>
    <property type="gene ID" value="HPBE_0000431201"/>
</dbReference>
<evidence type="ECO:0000313" key="1">
    <source>
        <dbReference type="EMBL" id="VDO60813.1"/>
    </source>
</evidence>